<proteinExistence type="predicted"/>
<evidence type="ECO:0008006" key="3">
    <source>
        <dbReference type="Google" id="ProtNLM"/>
    </source>
</evidence>
<organism evidence="1 2">
    <name type="scientific">Trichonephila clavipes</name>
    <name type="common">Golden silk orbweaver</name>
    <name type="synonym">Nephila clavipes</name>
    <dbReference type="NCBI Taxonomy" id="2585209"/>
    <lineage>
        <taxon>Eukaryota</taxon>
        <taxon>Metazoa</taxon>
        <taxon>Ecdysozoa</taxon>
        <taxon>Arthropoda</taxon>
        <taxon>Chelicerata</taxon>
        <taxon>Arachnida</taxon>
        <taxon>Araneae</taxon>
        <taxon>Araneomorphae</taxon>
        <taxon>Entelegynae</taxon>
        <taxon>Araneoidea</taxon>
        <taxon>Nephilidae</taxon>
        <taxon>Trichonephila</taxon>
    </lineage>
</organism>
<evidence type="ECO:0000313" key="2">
    <source>
        <dbReference type="Proteomes" id="UP000887159"/>
    </source>
</evidence>
<evidence type="ECO:0000313" key="1">
    <source>
        <dbReference type="EMBL" id="GFX94838.1"/>
    </source>
</evidence>
<protein>
    <recommendedName>
        <fullName evidence="3">Nucleic-acid-binding protein from mobile element jockey</fullName>
    </recommendedName>
</protein>
<comment type="caution">
    <text evidence="1">The sequence shown here is derived from an EMBL/GenBank/DDBJ whole genome shotgun (WGS) entry which is preliminary data.</text>
</comment>
<gene>
    <name evidence="1" type="primary">AVEN_48402_1</name>
    <name evidence="1" type="ORF">TNCV_2379111</name>
</gene>
<reference evidence="1" key="1">
    <citation type="submission" date="2020-08" db="EMBL/GenBank/DDBJ databases">
        <title>Multicomponent nature underlies the extraordinary mechanical properties of spider dragline silk.</title>
        <authorList>
            <person name="Kono N."/>
            <person name="Nakamura H."/>
            <person name="Mori M."/>
            <person name="Yoshida Y."/>
            <person name="Ohtoshi R."/>
            <person name="Malay A.D."/>
            <person name="Moran D.A.P."/>
            <person name="Tomita M."/>
            <person name="Numata K."/>
            <person name="Arakawa K."/>
        </authorList>
    </citation>
    <scope>NUCLEOTIDE SEQUENCE</scope>
</reference>
<dbReference type="EMBL" id="BMAU01021181">
    <property type="protein sequence ID" value="GFX94838.1"/>
    <property type="molecule type" value="Genomic_DNA"/>
</dbReference>
<keyword evidence="2" id="KW-1185">Reference proteome</keyword>
<name>A0A8X6RGZ4_TRICX</name>
<accession>A0A8X6RGZ4</accession>
<sequence>MEDSMDAGNAKYFCTPMSIKELVLRAGQRKISEINMFLENKQKPSSIPKINPQLLYMEIKSKIPKFDQISNMSFTRNGKLRFATSDPVCAIQILSLDQLFNISINASVIWEGITSRFLLYEIPTNVSLEELSAELQDSNNFEIVEIRRFIKSCTNPEISPVLITILGTVLPDNVKLWFINHKIQLFIDIPRQCTKCFSFSHPSRFCQSPAICCNCGSSHSGECTVNANCIYI</sequence>
<dbReference type="Proteomes" id="UP000887159">
    <property type="component" value="Unassembled WGS sequence"/>
</dbReference>
<dbReference type="AlphaFoldDB" id="A0A8X6RGZ4"/>